<organism evidence="1 2">
    <name type="scientific">Tremella mesenterica</name>
    <name type="common">Jelly fungus</name>
    <dbReference type="NCBI Taxonomy" id="5217"/>
    <lineage>
        <taxon>Eukaryota</taxon>
        <taxon>Fungi</taxon>
        <taxon>Dikarya</taxon>
        <taxon>Basidiomycota</taxon>
        <taxon>Agaricomycotina</taxon>
        <taxon>Tremellomycetes</taxon>
        <taxon>Tremellales</taxon>
        <taxon>Tremellaceae</taxon>
        <taxon>Tremella</taxon>
    </lineage>
</organism>
<sequence length="511" mass="56335">MASTETTKPTLEAQLRDEFFAYTEEWGDYSSSESAASQVLTRALASAVYAQLIRGMNHQQVEAQMTKVLKQEEGGNYDKSSNWPCLSNNYTNVSANDLRPSLLALADDGSSKIGWDGLLSAANSLLSATTKIAGHRHIPNHESALESQAGAMALLHRSLPYIHVVNATPEDLCVQILNVLEDLAQSSKARATMTTIDSTKTKKKSSLRKEMTALISDQGVESEIWTRGLSLARARSSRGETMSPNLQEKAVLEVLMRVMTSMIYVVLQEGMDKKTLFRRSTQLMKTVERQLIDTDNTWPRLKSTDVEIKGNNLVLSFRVLLDSHLAEGISNDETVRQAEAIFQSIDDISKHPILRQVESKFDNHARATMLLSYTAFSPSTSIRTGVFSDAFDYTRTMTLNCLDCFSSLRESVCCIEASTLLDLCELVHAVAESPSMIGAYALLRERKAIPLPEVIVKAPSSDGGVNGPQSSPTSVNPAYLSAQWESTRITSRMNGPDLSPCKNGETIDWFM</sequence>
<comment type="caution">
    <text evidence="1">The sequence shown here is derived from an EMBL/GenBank/DDBJ whole genome shotgun (WGS) entry which is preliminary data.</text>
</comment>
<accession>A0A4Q1BI38</accession>
<name>A0A4Q1BI38_TREME</name>
<proteinExistence type="predicted"/>
<dbReference type="AlphaFoldDB" id="A0A4Q1BI38"/>
<dbReference type="Proteomes" id="UP000289152">
    <property type="component" value="Unassembled WGS sequence"/>
</dbReference>
<reference evidence="1 2" key="1">
    <citation type="submission" date="2016-06" db="EMBL/GenBank/DDBJ databases">
        <title>Evolution of pathogenesis and genome organization in the Tremellales.</title>
        <authorList>
            <person name="Cuomo C."/>
            <person name="Litvintseva A."/>
            <person name="Heitman J."/>
            <person name="Chen Y."/>
            <person name="Sun S."/>
            <person name="Springer D."/>
            <person name="Dromer F."/>
            <person name="Young S."/>
            <person name="Zeng Q."/>
            <person name="Chapman S."/>
            <person name="Gujja S."/>
            <person name="Saif S."/>
            <person name="Birren B."/>
        </authorList>
    </citation>
    <scope>NUCLEOTIDE SEQUENCE [LARGE SCALE GENOMIC DNA]</scope>
    <source>
        <strain evidence="1 2">ATCC 28783</strain>
    </source>
</reference>
<evidence type="ECO:0000313" key="2">
    <source>
        <dbReference type="Proteomes" id="UP000289152"/>
    </source>
</evidence>
<dbReference type="VEuPathDB" id="FungiDB:TREMEDRAFT_64344"/>
<keyword evidence="2" id="KW-1185">Reference proteome</keyword>
<evidence type="ECO:0000313" key="1">
    <source>
        <dbReference type="EMBL" id="RXK37246.1"/>
    </source>
</evidence>
<dbReference type="EMBL" id="SDIL01000073">
    <property type="protein sequence ID" value="RXK37246.1"/>
    <property type="molecule type" value="Genomic_DNA"/>
</dbReference>
<dbReference type="InParanoid" id="A0A4Q1BI38"/>
<protein>
    <submittedName>
        <fullName evidence="1">Uncharacterized protein</fullName>
    </submittedName>
</protein>
<gene>
    <name evidence="1" type="ORF">M231_05467</name>
</gene>